<dbReference type="SUPFAM" id="SSF81296">
    <property type="entry name" value="E set domains"/>
    <property type="match status" value="1"/>
</dbReference>
<dbReference type="GO" id="GO:0043546">
    <property type="term" value="F:molybdopterin cofactor binding"/>
    <property type="evidence" value="ECO:0007669"/>
    <property type="project" value="TreeGrafter"/>
</dbReference>
<keyword evidence="5" id="KW-1185">Reference proteome</keyword>
<name>A0A1U9QZY0_STRNV</name>
<dbReference type="InterPro" id="IPR014756">
    <property type="entry name" value="Ig_E-set"/>
</dbReference>
<feature type="transmembrane region" description="Helical" evidence="2">
    <location>
        <begin position="121"/>
        <end position="142"/>
    </location>
</feature>
<dbReference type="InterPro" id="IPR000572">
    <property type="entry name" value="OxRdtase_Mopterin-bd_dom"/>
</dbReference>
<dbReference type="GO" id="GO:0006790">
    <property type="term" value="P:sulfur compound metabolic process"/>
    <property type="evidence" value="ECO:0007669"/>
    <property type="project" value="TreeGrafter"/>
</dbReference>
<dbReference type="KEGG" id="snw:BBN63_28430"/>
<evidence type="ECO:0000256" key="2">
    <source>
        <dbReference type="SAM" id="Phobius"/>
    </source>
</evidence>
<dbReference type="GO" id="GO:0020037">
    <property type="term" value="F:heme binding"/>
    <property type="evidence" value="ECO:0007669"/>
    <property type="project" value="TreeGrafter"/>
</dbReference>
<keyword evidence="2" id="KW-0812">Transmembrane</keyword>
<keyword evidence="2" id="KW-0472">Membrane</keyword>
<dbReference type="Gene3D" id="2.60.40.650">
    <property type="match status" value="1"/>
</dbReference>
<feature type="transmembrane region" description="Helical" evidence="2">
    <location>
        <begin position="65"/>
        <end position="85"/>
    </location>
</feature>
<dbReference type="AlphaFoldDB" id="A0A1U9QZY0"/>
<feature type="domain" description="Oxidoreductase molybdopterin-binding" evidence="3">
    <location>
        <begin position="278"/>
        <end position="435"/>
    </location>
</feature>
<evidence type="ECO:0000256" key="1">
    <source>
        <dbReference type="SAM" id="MobiDB-lite"/>
    </source>
</evidence>
<dbReference type="Pfam" id="PF00174">
    <property type="entry name" value="Oxidored_molyb"/>
    <property type="match status" value="1"/>
</dbReference>
<sequence length="557" mass="58372">MVRGALAALSGLIAGLVALCVAELVSAAVRPEAGPVTAVGGAVIDRTPAPVKDFAVRNFGNDDKLVLQLGILALLAVFAMAVGVASLRYRKVASAAVLVFGAIGALAAVERPDGRLSDALPSVVGGLTACAVLYLLAGRLAFRPSPHGDRGTDGTTEDTNGTENAAASVDAQSPDAASVDAESVDAVTAGTDPGTFDRRGFVIAATAAAAASAGAGLLGRRLNASGAAEAAASRRTIVLPAPSSPARPVPAGADLKVRGLSSFTTPNKDFYRVDTALVVPRVDAGSWRLRIHGKGVTRPLTVDFQDLLQRKLIERDITLTCVSNEVGGPYVGNARWIGVPLADLLREAGVEPPSKGGRADQLVSRSVDGMTIGTPVEAVMDGRDAILAVGMNGEPLPFDHGFPVRMVVPGLYGYVSACKWLEDLELTTFADYDAYWVKRDWSREAPIKTQSRIDTPRPFASPKAGTVPVAGVAWAQHRGIERVEVRVDGGEWNPAKLAAEDSEDTWRQWMWEWPATSGSHTLEVRATDRDGDTQTDKRVGTVPNGATGWHSVVVAVD</sequence>
<dbReference type="PANTHER" id="PTHR19372">
    <property type="entry name" value="SULFITE REDUCTASE"/>
    <property type="match status" value="1"/>
</dbReference>
<dbReference type="Gene3D" id="3.90.420.10">
    <property type="entry name" value="Oxidoreductase, molybdopterin-binding domain"/>
    <property type="match status" value="1"/>
</dbReference>
<accession>A0A1U9QZY0</accession>
<evidence type="ECO:0000259" key="3">
    <source>
        <dbReference type="Pfam" id="PF00174"/>
    </source>
</evidence>
<gene>
    <name evidence="4" type="ORF">BBN63_28430</name>
</gene>
<protein>
    <submittedName>
        <fullName evidence="4">Molybdopterin-binding oxidoreductase</fullName>
    </submittedName>
</protein>
<feature type="transmembrane region" description="Helical" evidence="2">
    <location>
        <begin position="92"/>
        <end position="109"/>
    </location>
</feature>
<proteinExistence type="predicted"/>
<dbReference type="PANTHER" id="PTHR19372:SF7">
    <property type="entry name" value="SULFITE OXIDASE, MITOCHONDRIAL"/>
    <property type="match status" value="1"/>
</dbReference>
<dbReference type="GO" id="GO:0008482">
    <property type="term" value="F:sulfite oxidase activity"/>
    <property type="evidence" value="ECO:0007669"/>
    <property type="project" value="TreeGrafter"/>
</dbReference>
<evidence type="ECO:0000313" key="4">
    <source>
        <dbReference type="EMBL" id="AQU69533.1"/>
    </source>
</evidence>
<evidence type="ECO:0000313" key="5">
    <source>
        <dbReference type="Proteomes" id="UP000189677"/>
    </source>
</evidence>
<keyword evidence="2" id="KW-1133">Transmembrane helix</keyword>
<reference evidence="4 5" key="1">
    <citation type="submission" date="2016-11" db="EMBL/GenBank/DDBJ databases">
        <title>Complete genome sequence of Streptomyces niveus SCSIO 3406.</title>
        <authorList>
            <person name="Zhu Q."/>
            <person name="Cheng W."/>
            <person name="Song Y."/>
            <person name="Li Q."/>
            <person name="Ju J."/>
        </authorList>
    </citation>
    <scope>NUCLEOTIDE SEQUENCE [LARGE SCALE GENOMIC DNA]</scope>
    <source>
        <strain evidence="4 5">SCSIO 3406</strain>
    </source>
</reference>
<feature type="region of interest" description="Disordered" evidence="1">
    <location>
        <begin position="146"/>
        <end position="183"/>
    </location>
</feature>
<dbReference type="EMBL" id="CP018047">
    <property type="protein sequence ID" value="AQU69533.1"/>
    <property type="molecule type" value="Genomic_DNA"/>
</dbReference>
<dbReference type="InterPro" id="IPR036374">
    <property type="entry name" value="OxRdtase_Mopterin-bd_sf"/>
</dbReference>
<organism evidence="4 5">
    <name type="scientific">Streptomyces niveus</name>
    <name type="common">Streptomyces spheroides</name>
    <dbReference type="NCBI Taxonomy" id="193462"/>
    <lineage>
        <taxon>Bacteria</taxon>
        <taxon>Bacillati</taxon>
        <taxon>Actinomycetota</taxon>
        <taxon>Actinomycetes</taxon>
        <taxon>Kitasatosporales</taxon>
        <taxon>Streptomycetaceae</taxon>
        <taxon>Streptomyces</taxon>
    </lineage>
</organism>
<dbReference type="Proteomes" id="UP000189677">
    <property type="component" value="Chromosome"/>
</dbReference>
<dbReference type="SUPFAM" id="SSF56524">
    <property type="entry name" value="Oxidoreductase molybdopterin-binding domain"/>
    <property type="match status" value="1"/>
</dbReference>
<feature type="compositionally biased region" description="Low complexity" evidence="1">
    <location>
        <begin position="153"/>
        <end position="183"/>
    </location>
</feature>